<evidence type="ECO:0000256" key="2">
    <source>
        <dbReference type="ARBA" id="ARBA00022617"/>
    </source>
</evidence>
<comment type="similarity">
    <text evidence="1 7">Belongs to the cytochrome P450 family.</text>
</comment>
<evidence type="ECO:0000256" key="5">
    <source>
        <dbReference type="ARBA" id="ARBA00023004"/>
    </source>
</evidence>
<dbReference type="FunFam" id="1.10.630.10:FF:000018">
    <property type="entry name" value="Cytochrome P450 monooxygenase"/>
    <property type="match status" value="1"/>
</dbReference>
<evidence type="ECO:0000256" key="3">
    <source>
        <dbReference type="ARBA" id="ARBA00022723"/>
    </source>
</evidence>
<accession>A0A2S9YA55</accession>
<name>A0A2S9YA55_9BACT</name>
<dbReference type="InterPro" id="IPR001128">
    <property type="entry name" value="Cyt_P450"/>
</dbReference>
<dbReference type="GO" id="GO:0004497">
    <property type="term" value="F:monooxygenase activity"/>
    <property type="evidence" value="ECO:0007669"/>
    <property type="project" value="UniProtKB-KW"/>
</dbReference>
<dbReference type="Pfam" id="PF00067">
    <property type="entry name" value="p450"/>
    <property type="match status" value="1"/>
</dbReference>
<dbReference type="AlphaFoldDB" id="A0A2S9YA55"/>
<dbReference type="SUPFAM" id="SSF48264">
    <property type="entry name" value="Cytochrome P450"/>
    <property type="match status" value="1"/>
</dbReference>
<evidence type="ECO:0000256" key="6">
    <source>
        <dbReference type="ARBA" id="ARBA00023033"/>
    </source>
</evidence>
<keyword evidence="4 7" id="KW-0560">Oxidoreductase</keyword>
<organism evidence="8 9">
    <name type="scientific">Enhygromyxa salina</name>
    <dbReference type="NCBI Taxonomy" id="215803"/>
    <lineage>
        <taxon>Bacteria</taxon>
        <taxon>Pseudomonadati</taxon>
        <taxon>Myxococcota</taxon>
        <taxon>Polyangia</taxon>
        <taxon>Nannocystales</taxon>
        <taxon>Nannocystaceae</taxon>
        <taxon>Enhygromyxa</taxon>
    </lineage>
</organism>
<keyword evidence="2 7" id="KW-0349">Heme</keyword>
<keyword evidence="6 7" id="KW-0503">Monooxygenase</keyword>
<sequence>MNHKGTIVHFDFDPDSESFAYDPYPAYAWLRTNAPVYHWEKRDTLLLSRLEDLRTFLTHEQLSTDIADWEHHPGGQLFEQPGFEAWGSIIATSLFQLPPADHARVRKLASVALTPRAVRAMEGAVRATVERTLDDLIANGDEVVNIRDFTETIPLTVICDLFGVPSQMRAGFREFGLAAIRSVQPNLDPAVLSEIANGFTQGKVLLEQLIEARRTDPNPPADLLTRLIEARDEAHRLSTAELMSLIFALITAGSDTTVHGTCYAVFTLLRHPQALAELQADRSLLRSTIEETLRWDSFGKIGLFRYALSDFELAGVPVRKGQAVSGLMGAALRDPNGYADPDRFDIHRENVANLTFGLGRHFCLGANLARTEMMKAIEILLIERFPHATLAGEPVIDHHNPIMRPIDNLPVRLGADQGKAKA</sequence>
<dbReference type="Proteomes" id="UP000238823">
    <property type="component" value="Unassembled WGS sequence"/>
</dbReference>
<keyword evidence="3 7" id="KW-0479">Metal-binding</keyword>
<gene>
    <name evidence="8" type="ORF">ENSA7_56660</name>
</gene>
<protein>
    <submittedName>
        <fullName evidence="8">Cytochrome P450</fullName>
        <ecNumber evidence="8">1.14.-.-</ecNumber>
    </submittedName>
</protein>
<dbReference type="GO" id="GO:0005506">
    <property type="term" value="F:iron ion binding"/>
    <property type="evidence" value="ECO:0007669"/>
    <property type="project" value="InterPro"/>
</dbReference>
<dbReference type="EC" id="1.14.-.-" evidence="8"/>
<dbReference type="PRINTS" id="PR00385">
    <property type="entry name" value="P450"/>
</dbReference>
<dbReference type="InterPro" id="IPR036396">
    <property type="entry name" value="Cyt_P450_sf"/>
</dbReference>
<dbReference type="EMBL" id="PVNL01000115">
    <property type="protein sequence ID" value="PRQ01998.1"/>
    <property type="molecule type" value="Genomic_DNA"/>
</dbReference>
<dbReference type="GO" id="GO:0020037">
    <property type="term" value="F:heme binding"/>
    <property type="evidence" value="ECO:0007669"/>
    <property type="project" value="InterPro"/>
</dbReference>
<proteinExistence type="inferred from homology"/>
<keyword evidence="5 7" id="KW-0408">Iron</keyword>
<dbReference type="InterPro" id="IPR017972">
    <property type="entry name" value="Cyt_P450_CS"/>
</dbReference>
<dbReference type="PANTHER" id="PTHR46696">
    <property type="entry name" value="P450, PUTATIVE (EUROFUNG)-RELATED"/>
    <property type="match status" value="1"/>
</dbReference>
<dbReference type="Gene3D" id="1.10.630.10">
    <property type="entry name" value="Cytochrome P450"/>
    <property type="match status" value="1"/>
</dbReference>
<dbReference type="InterPro" id="IPR002397">
    <property type="entry name" value="Cyt_P450_B"/>
</dbReference>
<evidence type="ECO:0000313" key="8">
    <source>
        <dbReference type="EMBL" id="PRQ01998.1"/>
    </source>
</evidence>
<evidence type="ECO:0000256" key="7">
    <source>
        <dbReference type="RuleBase" id="RU000461"/>
    </source>
</evidence>
<evidence type="ECO:0000256" key="1">
    <source>
        <dbReference type="ARBA" id="ARBA00010617"/>
    </source>
</evidence>
<dbReference type="GO" id="GO:0016705">
    <property type="term" value="F:oxidoreductase activity, acting on paired donors, with incorporation or reduction of molecular oxygen"/>
    <property type="evidence" value="ECO:0007669"/>
    <property type="project" value="InterPro"/>
</dbReference>
<reference evidence="8 9" key="1">
    <citation type="submission" date="2018-03" db="EMBL/GenBank/DDBJ databases">
        <title>Draft Genome Sequences of the Obligatory Marine Myxobacteria Enhygromyxa salina SWB007.</title>
        <authorList>
            <person name="Poehlein A."/>
            <person name="Moghaddam J.A."/>
            <person name="Harms H."/>
            <person name="Alanjari M."/>
            <person name="Koenig G.M."/>
            <person name="Daniel R."/>
            <person name="Schaeberle T.F."/>
        </authorList>
    </citation>
    <scope>NUCLEOTIDE SEQUENCE [LARGE SCALE GENOMIC DNA]</scope>
    <source>
        <strain evidence="8 9">SWB007</strain>
    </source>
</reference>
<evidence type="ECO:0000313" key="9">
    <source>
        <dbReference type="Proteomes" id="UP000238823"/>
    </source>
</evidence>
<dbReference type="PANTHER" id="PTHR46696:SF1">
    <property type="entry name" value="CYTOCHROME P450 YJIB-RELATED"/>
    <property type="match status" value="1"/>
</dbReference>
<dbReference type="PRINTS" id="PR00359">
    <property type="entry name" value="BP450"/>
</dbReference>
<dbReference type="PROSITE" id="PS00086">
    <property type="entry name" value="CYTOCHROME_P450"/>
    <property type="match status" value="1"/>
</dbReference>
<comment type="caution">
    <text evidence="8">The sequence shown here is derived from an EMBL/GenBank/DDBJ whole genome shotgun (WGS) entry which is preliminary data.</text>
</comment>
<evidence type="ECO:0000256" key="4">
    <source>
        <dbReference type="ARBA" id="ARBA00023002"/>
    </source>
</evidence>